<gene>
    <name evidence="11" type="ORF">GpartN1_g7625.t1</name>
</gene>
<dbReference type="GO" id="GO:0071014">
    <property type="term" value="C:post-mRNA release spliceosomal complex"/>
    <property type="evidence" value="ECO:0007669"/>
    <property type="project" value="TreeGrafter"/>
</dbReference>
<keyword evidence="6" id="KW-0508">mRNA splicing</keyword>
<dbReference type="PANTHER" id="PTHR11246">
    <property type="entry name" value="PRE-MRNA SPLICING FACTOR"/>
    <property type="match status" value="1"/>
</dbReference>
<dbReference type="Proteomes" id="UP001061958">
    <property type="component" value="Unassembled WGS sequence"/>
</dbReference>
<dbReference type="SUPFAM" id="SSF48452">
    <property type="entry name" value="TPR-like"/>
    <property type="match status" value="4"/>
</dbReference>
<evidence type="ECO:0000256" key="6">
    <source>
        <dbReference type="ARBA" id="ARBA00023187"/>
    </source>
</evidence>
<proteinExistence type="inferred from homology"/>
<feature type="domain" description="Pre-mRNA-splicing factor Syf1-like N-terminal HAT-repeats" evidence="10">
    <location>
        <begin position="63"/>
        <end position="207"/>
    </location>
</feature>
<evidence type="ECO:0000256" key="2">
    <source>
        <dbReference type="ARBA" id="ARBA00008644"/>
    </source>
</evidence>
<dbReference type="GO" id="GO:0000974">
    <property type="term" value="C:Prp19 complex"/>
    <property type="evidence" value="ECO:0007669"/>
    <property type="project" value="TreeGrafter"/>
</dbReference>
<evidence type="ECO:0000256" key="7">
    <source>
        <dbReference type="ARBA" id="ARBA00023242"/>
    </source>
</evidence>
<name>A0A9C7UTX3_9RHOD</name>
<keyword evidence="5" id="KW-0677">Repeat</keyword>
<protein>
    <recommendedName>
        <fullName evidence="13">Crooked neck protein</fullName>
    </recommendedName>
</protein>
<accession>A0A9C7UTX3</accession>
<dbReference type="Gene3D" id="1.25.40.10">
    <property type="entry name" value="Tetratricopeptide repeat domain"/>
    <property type="match status" value="3"/>
</dbReference>
<evidence type="ECO:0008006" key="13">
    <source>
        <dbReference type="Google" id="ProtNLM"/>
    </source>
</evidence>
<evidence type="ECO:0000313" key="11">
    <source>
        <dbReference type="EMBL" id="GJQ15834.1"/>
    </source>
</evidence>
<dbReference type="GO" id="GO:0071011">
    <property type="term" value="C:precatalytic spliceosome"/>
    <property type="evidence" value="ECO:0007669"/>
    <property type="project" value="TreeGrafter"/>
</dbReference>
<dbReference type="Pfam" id="PF23233">
    <property type="entry name" value="HAT_Syf1_CNRKL1_N"/>
    <property type="match status" value="1"/>
</dbReference>
<keyword evidence="4" id="KW-0747">Spliceosome</keyword>
<dbReference type="InterPro" id="IPR011990">
    <property type="entry name" value="TPR-like_helical_dom_sf"/>
</dbReference>
<dbReference type="InterPro" id="IPR008847">
    <property type="entry name" value="Suf"/>
</dbReference>
<evidence type="ECO:0000313" key="12">
    <source>
        <dbReference type="Proteomes" id="UP001061958"/>
    </source>
</evidence>
<dbReference type="InterPro" id="IPR055433">
    <property type="entry name" value="HAT_Syf1-like_N"/>
</dbReference>
<reference evidence="11" key="2">
    <citation type="submission" date="2022-01" db="EMBL/GenBank/DDBJ databases">
        <authorList>
            <person name="Hirooka S."/>
            <person name="Miyagishima S.Y."/>
        </authorList>
    </citation>
    <scope>NUCLEOTIDE SEQUENCE</scope>
    <source>
        <strain evidence="11">NBRC 102759</strain>
    </source>
</reference>
<organism evidence="11 12">
    <name type="scientific">Galdieria partita</name>
    <dbReference type="NCBI Taxonomy" id="83374"/>
    <lineage>
        <taxon>Eukaryota</taxon>
        <taxon>Rhodophyta</taxon>
        <taxon>Bangiophyceae</taxon>
        <taxon>Galdieriales</taxon>
        <taxon>Galdieriaceae</taxon>
        <taxon>Galdieria</taxon>
    </lineage>
</organism>
<evidence type="ECO:0000259" key="10">
    <source>
        <dbReference type="Pfam" id="PF23233"/>
    </source>
</evidence>
<dbReference type="GO" id="GO:0071007">
    <property type="term" value="C:U2-type catalytic step 2 spliceosome"/>
    <property type="evidence" value="ECO:0007669"/>
    <property type="project" value="TreeGrafter"/>
</dbReference>
<comment type="caution">
    <text evidence="11">The sequence shown here is derived from an EMBL/GenBank/DDBJ whole genome shotgun (WGS) entry which is preliminary data.</text>
</comment>
<evidence type="ECO:0000259" key="9">
    <source>
        <dbReference type="Pfam" id="PF05843"/>
    </source>
</evidence>
<evidence type="ECO:0000256" key="8">
    <source>
        <dbReference type="SAM" id="MobiDB-lite"/>
    </source>
</evidence>
<dbReference type="InterPro" id="IPR045075">
    <property type="entry name" value="Syf1-like"/>
</dbReference>
<dbReference type="FunFam" id="1.25.40.10:FF:000048">
    <property type="entry name" value="Cell cycle control protein"/>
    <property type="match status" value="1"/>
</dbReference>
<dbReference type="Pfam" id="PF05843">
    <property type="entry name" value="Suf"/>
    <property type="match status" value="1"/>
</dbReference>
<dbReference type="PANTHER" id="PTHR11246:SF3">
    <property type="entry name" value="CROOKED NECK-LIKE PROTEIN 1"/>
    <property type="match status" value="1"/>
</dbReference>
<evidence type="ECO:0000256" key="3">
    <source>
        <dbReference type="ARBA" id="ARBA00022664"/>
    </source>
</evidence>
<keyword evidence="12" id="KW-1185">Reference proteome</keyword>
<keyword evidence="3" id="KW-0507">mRNA processing</keyword>
<dbReference type="AlphaFoldDB" id="A0A9C7UTX3"/>
<dbReference type="OrthoDB" id="541719at2759"/>
<comment type="similarity">
    <text evidence="2">Belongs to the crooked-neck family.</text>
</comment>
<reference evidence="11" key="1">
    <citation type="journal article" date="2022" name="Proc. Natl. Acad. Sci. U.S.A.">
        <title>Life cycle and functional genomics of the unicellular red alga Galdieria for elucidating algal and plant evolution and industrial use.</title>
        <authorList>
            <person name="Hirooka S."/>
            <person name="Itabashi T."/>
            <person name="Ichinose T.M."/>
            <person name="Onuma R."/>
            <person name="Fujiwara T."/>
            <person name="Yamashita S."/>
            <person name="Jong L.W."/>
            <person name="Tomita R."/>
            <person name="Iwane A.H."/>
            <person name="Miyagishima S.Y."/>
        </authorList>
    </citation>
    <scope>NUCLEOTIDE SEQUENCE</scope>
    <source>
        <strain evidence="11">NBRC 102759</strain>
    </source>
</reference>
<dbReference type="EMBL" id="BQMJ01000075">
    <property type="protein sequence ID" value="GJQ15834.1"/>
    <property type="molecule type" value="Genomic_DNA"/>
</dbReference>
<evidence type="ECO:0000256" key="1">
    <source>
        <dbReference type="ARBA" id="ARBA00004123"/>
    </source>
</evidence>
<sequence length="695" mass="83629">MSSKGGSGTGRVKNKAPAPVQITAEQLLREAWERREPEKSKAPKQRIQDENELLEVRQRRRKEFEDKLRMNRTHIPTWIKYAKWEEAQLEFGRARSIYERALDIDYRNPHLWVSYAEMEMKHKFINHARNIWDRAVALLPRVAQLWFKYAYMEEMLGNIAGTRAIFERWMKWIPDDKAWNSYVRFELRYGQVDKARQIFERFLIAHPIPRTYIRYARFEERNHERDFARAVFERGVQETDASQPEYLELLLQFAGFEERCGEVERARFIYKFALEKAPEDRKEEVHSLYSSFERQRGGKIAIEESILKRKREEYENWIQKDPYDYDVWLDYCLLEEEFSPDPETVRNVFRRAVSYQPPPQKRFWKRYIYLWIYYAIWEELTMQDLERAAQVYRDALHSIPNRHQEFTFKKLWILAAKLYVRQKDISSARKLLGTAIGMIKSNEKIFREYISLEVALGEIERARTLYHKWIEHHPYSSKAWLEFANLEISLNEIERARAVYDLAVEQTELDAPELVWKAYIDLEIEEEQLDRARALYERLLGHSQHVKVWFSYANFERTYNYERDDSARDIYRRADRALANTILDLTANLHSQRSNEQVDPQLLTAKEDRAALLREWLAFEQEMSSRDTSALNEVQEKQPQKVKRRRPIFDAFGENIGWEEYYDFIFPEEAESGKTPSLKILQIAHQWKKQKREDS</sequence>
<dbReference type="GO" id="GO:0000245">
    <property type="term" value="P:spliceosomal complex assembly"/>
    <property type="evidence" value="ECO:0007669"/>
    <property type="project" value="TreeGrafter"/>
</dbReference>
<comment type="subcellular location">
    <subcellularLocation>
        <location evidence="1">Nucleus</location>
    </subcellularLocation>
</comment>
<dbReference type="InterPro" id="IPR003107">
    <property type="entry name" value="HAT"/>
</dbReference>
<feature type="region of interest" description="Disordered" evidence="8">
    <location>
        <begin position="1"/>
        <end position="20"/>
    </location>
</feature>
<evidence type="ECO:0000256" key="4">
    <source>
        <dbReference type="ARBA" id="ARBA00022728"/>
    </source>
</evidence>
<dbReference type="SMART" id="SM00386">
    <property type="entry name" value="HAT"/>
    <property type="match status" value="14"/>
</dbReference>
<evidence type="ECO:0000256" key="5">
    <source>
        <dbReference type="ARBA" id="ARBA00022737"/>
    </source>
</evidence>
<keyword evidence="7" id="KW-0539">Nucleus</keyword>
<feature type="domain" description="Suppressor of forked" evidence="9">
    <location>
        <begin position="466"/>
        <end position="574"/>
    </location>
</feature>